<evidence type="ECO:0008006" key="5">
    <source>
        <dbReference type="Google" id="ProtNLM"/>
    </source>
</evidence>
<feature type="region of interest" description="Disordered" evidence="1">
    <location>
        <begin position="77"/>
        <end position="119"/>
    </location>
</feature>
<evidence type="ECO:0000256" key="1">
    <source>
        <dbReference type="SAM" id="MobiDB-lite"/>
    </source>
</evidence>
<dbReference type="AlphaFoldDB" id="A0A8H7UKM8"/>
<keyword evidence="2" id="KW-0812">Transmembrane</keyword>
<evidence type="ECO:0000313" key="3">
    <source>
        <dbReference type="EMBL" id="KAG2186665.1"/>
    </source>
</evidence>
<gene>
    <name evidence="3" type="ORF">INT44_002889</name>
</gene>
<evidence type="ECO:0000256" key="2">
    <source>
        <dbReference type="SAM" id="Phobius"/>
    </source>
</evidence>
<feature type="transmembrane region" description="Helical" evidence="2">
    <location>
        <begin position="369"/>
        <end position="388"/>
    </location>
</feature>
<reference evidence="3" key="1">
    <citation type="submission" date="2020-12" db="EMBL/GenBank/DDBJ databases">
        <title>Metabolic potential, ecology and presence of endohyphal bacteria is reflected in genomic diversity of Mucoromycotina.</title>
        <authorList>
            <person name="Muszewska A."/>
            <person name="Okrasinska A."/>
            <person name="Steczkiewicz K."/>
            <person name="Drgas O."/>
            <person name="Orlowska M."/>
            <person name="Perlinska-Lenart U."/>
            <person name="Aleksandrzak-Piekarczyk T."/>
            <person name="Szatraj K."/>
            <person name="Zielenkiewicz U."/>
            <person name="Pilsyk S."/>
            <person name="Malc E."/>
            <person name="Mieczkowski P."/>
            <person name="Kruszewska J.S."/>
            <person name="Biernat P."/>
            <person name="Pawlowska J."/>
        </authorList>
    </citation>
    <scope>NUCLEOTIDE SEQUENCE</scope>
    <source>
        <strain evidence="3">WA0000051536</strain>
    </source>
</reference>
<comment type="caution">
    <text evidence="3">The sequence shown here is derived from an EMBL/GenBank/DDBJ whole genome shotgun (WGS) entry which is preliminary data.</text>
</comment>
<feature type="region of interest" description="Disordered" evidence="1">
    <location>
        <begin position="447"/>
        <end position="482"/>
    </location>
</feature>
<dbReference type="InterPro" id="IPR037847">
    <property type="entry name" value="GRAMDC4"/>
</dbReference>
<feature type="transmembrane region" description="Helical" evidence="2">
    <location>
        <begin position="241"/>
        <end position="268"/>
    </location>
</feature>
<dbReference type="GO" id="GO:0006915">
    <property type="term" value="P:apoptotic process"/>
    <property type="evidence" value="ECO:0007669"/>
    <property type="project" value="InterPro"/>
</dbReference>
<feature type="compositionally biased region" description="Polar residues" evidence="1">
    <location>
        <begin position="455"/>
        <end position="478"/>
    </location>
</feature>
<feature type="compositionally biased region" description="Polar residues" evidence="1">
    <location>
        <begin position="77"/>
        <end position="91"/>
    </location>
</feature>
<dbReference type="OrthoDB" id="1708389at2759"/>
<dbReference type="Proteomes" id="UP000612746">
    <property type="component" value="Unassembled WGS sequence"/>
</dbReference>
<proteinExistence type="predicted"/>
<accession>A0A8H7UKM8</accession>
<keyword evidence="2" id="KW-0472">Membrane</keyword>
<sequence>MTVDQLDPSSAMRRRKSAVSIPSVIAIPPTPVSASDINPTDLLVPESPVSLLPTVDKIPLAAPDMLLSPTTADDTYSITPSHRSHFKSPSASHIFGKLKKKRSRSGSVSSQRSDLSDHQADAALSEQILDDLKVHYAHLGKHVKDVRIVPPPIQPPKLSSFQSADENGKTVTNWSGYVQARVQHIIDSAVSNKVDDATEPFSISKLRSNAERMYLVTEPLQSWALWFRKLYRWENKVETGFWLWVYTFLWYYDMILPFVCGIAVWILMYHRVHIASFRWDALMTDDIAMPVIEKEQPVEKHWRRFRRKNTPRTGYEALEKKSLSAWRADIYDKYGPKAQMIMTDAVDKLEMTRNGVAFAVLPTRFQIKWIFFMVGLEFFVLMSLRSHYPRYRRLFSIIEWFLWDVPNDSEFAMEIIRKRHRSADLDQEEFATQLRASSLLSDRKLDDSDVDSLDTESITPPQPTASGNISPKRPSSISLPEHRLVDGSGVPIPLGPSNGMDPENVGGLGIQDSSDDNNMSPPSLSKVTLMSKLSRITSIASVVDARPLLADWRATYKAIPGRVILAGGVLQFRTTRVAGAKILIDYDTDDIVRLRKTKSIDLMLWHTNGLSIDMIDGETIHFENVMKRDDCFNALLAASGKKLKRF</sequence>
<name>A0A8H7UKM8_9FUNG</name>
<dbReference type="PANTHER" id="PTHR37402:SF1">
    <property type="entry name" value="GRAM DOMAIN-CONTAINING PROTEIN 4"/>
    <property type="match status" value="1"/>
</dbReference>
<protein>
    <recommendedName>
        <fullName evidence="5">GRAM domain-containing protein</fullName>
    </recommendedName>
</protein>
<evidence type="ECO:0000313" key="4">
    <source>
        <dbReference type="Proteomes" id="UP000612746"/>
    </source>
</evidence>
<organism evidence="3 4">
    <name type="scientific">Umbelopsis vinacea</name>
    <dbReference type="NCBI Taxonomy" id="44442"/>
    <lineage>
        <taxon>Eukaryota</taxon>
        <taxon>Fungi</taxon>
        <taxon>Fungi incertae sedis</taxon>
        <taxon>Mucoromycota</taxon>
        <taxon>Mucoromycotina</taxon>
        <taxon>Umbelopsidomycetes</taxon>
        <taxon>Umbelopsidales</taxon>
        <taxon>Umbelopsidaceae</taxon>
        <taxon>Umbelopsis</taxon>
    </lineage>
</organism>
<keyword evidence="4" id="KW-1185">Reference proteome</keyword>
<keyword evidence="2" id="KW-1133">Transmembrane helix</keyword>
<dbReference type="EMBL" id="JAEPRA010000004">
    <property type="protein sequence ID" value="KAG2186665.1"/>
    <property type="molecule type" value="Genomic_DNA"/>
</dbReference>
<dbReference type="PANTHER" id="PTHR37402">
    <property type="entry name" value="GRAM DOMAIN-CONTAINING PROTEIN 4"/>
    <property type="match status" value="1"/>
</dbReference>